<dbReference type="Pfam" id="PF18758">
    <property type="entry name" value="KDZ"/>
    <property type="match status" value="1"/>
</dbReference>
<dbReference type="EMBL" id="CAVNYO010000186">
    <property type="protein sequence ID" value="CAK5272798.1"/>
    <property type="molecule type" value="Genomic_DNA"/>
</dbReference>
<organism evidence="3 4">
    <name type="scientific">Mycena citricolor</name>
    <dbReference type="NCBI Taxonomy" id="2018698"/>
    <lineage>
        <taxon>Eukaryota</taxon>
        <taxon>Fungi</taxon>
        <taxon>Dikarya</taxon>
        <taxon>Basidiomycota</taxon>
        <taxon>Agaricomycotina</taxon>
        <taxon>Agaricomycetes</taxon>
        <taxon>Agaricomycetidae</taxon>
        <taxon>Agaricales</taxon>
        <taxon>Marasmiineae</taxon>
        <taxon>Mycenaceae</taxon>
        <taxon>Mycena</taxon>
    </lineage>
</organism>
<evidence type="ECO:0000313" key="3">
    <source>
        <dbReference type="EMBL" id="CAK5272798.1"/>
    </source>
</evidence>
<dbReference type="AlphaFoldDB" id="A0AAD2K0W5"/>
<dbReference type="Proteomes" id="UP001295794">
    <property type="component" value="Unassembled WGS sequence"/>
</dbReference>
<feature type="compositionally biased region" description="Polar residues" evidence="2">
    <location>
        <begin position="399"/>
        <end position="419"/>
    </location>
</feature>
<evidence type="ECO:0000313" key="4">
    <source>
        <dbReference type="Proteomes" id="UP001295794"/>
    </source>
</evidence>
<evidence type="ECO:0008006" key="5">
    <source>
        <dbReference type="Google" id="ProtNLM"/>
    </source>
</evidence>
<evidence type="ECO:0000256" key="1">
    <source>
        <dbReference type="SAM" id="Coils"/>
    </source>
</evidence>
<feature type="coiled-coil region" evidence="1">
    <location>
        <begin position="627"/>
        <end position="672"/>
    </location>
</feature>
<dbReference type="PANTHER" id="PTHR33096">
    <property type="entry name" value="CXC2 DOMAIN-CONTAINING PROTEIN"/>
    <property type="match status" value="1"/>
</dbReference>
<dbReference type="PANTHER" id="PTHR33096:SF1">
    <property type="entry name" value="CXC1-LIKE CYSTEINE CLUSTER ASSOCIATED WITH KDZ TRANSPOSASES DOMAIN-CONTAINING PROTEIN"/>
    <property type="match status" value="1"/>
</dbReference>
<sequence length="1032" mass="116603">MSRRRGLSKRSHVEYGPGFGGIARKAKNLPINKTSKQLSDARQAFEEQLQGELHYTLLISYNLSSALSYIQREEIMAPSSSTQDVDMDYGGGVGVGDGDWEDDEVFYHTLPPGEEGAWTSAGDEDVWTKVADGMRPGRGDPRIRSHRVQQMINAWNLHMNELVDSYLIWAESRSQSGVGGESSEVGSGTGSVWPLRVLGFDVSTTLLFTHAPGASSPNEALLRRGYIGGSPDSPTIAFSTRTFEIYRQIHRVTPRFTVDSLARVLNYLHQVPRRRYLQEQLTTAYDAYLEILRKVDDRIAATLNRDAEWEVRNVCPPCFYKLEAEPKLRYSSFMSVDGNMSLKLVDTTFRAGNPRFDARQSASWRWLTTAQVDLFKDEVKNSEARKSKPKLGQPGTAKPSVTNDSSANGDHASNQQSPTDEADEDIAWLSLNELDEADIQKLEESANVCVERWKAAGPEARKKMFALFAVSGIFLAVCRHGHVLIMCDMIRSGELMKYPLAIVKHLMDTYGADIGLGYDIMCAFFKTLLRSSLGGRVVAMRLRGIVPAFHGHAHNRECQLGWHPMYIEGVGLEDFEECERTFCQSNHLASCTRLATPFHRQQQIDEHFLFHDLDKHASSGSFIFENYRQAVEKITDHRVRLAELERVLKTRAIDYESDLQAEREYLKSLKEEPASVTVAVDYLELLSKLHDAAAASAAAAQDFANLDRLIIESGITKQKIANIRTRYRTTHSRHLLVEEEVSRFELDHGIEQRWDRDSEAYREALVTLSERRYRRALDKLERLVVQRLLELTKLSMSGLGYKLREKIGKALRTRAEAIQSAITEYNAAAKLLNPPREELQWAKVVQTATLAEFDLLRNTRLDIRTLPWTAPSRREAGALYFGIKRAEEEIQRLNVEIRRLITFLLDEHVDFSCAITRNLSSNSPLASELSRRLEGKSRISASIVERLIKASRLPGFSGSLLPGDRLGRDPSLLQSCPMPDWAQNLLGLQQVVIELEEENDAAEIARELQGIDDERVVDLMDHLQLTTLDDNM</sequence>
<comment type="caution">
    <text evidence="3">The sequence shown here is derived from an EMBL/GenBank/DDBJ whole genome shotgun (WGS) entry which is preliminary data.</text>
</comment>
<accession>A0AAD2K0W5</accession>
<proteinExistence type="predicted"/>
<keyword evidence="4" id="KW-1185">Reference proteome</keyword>
<protein>
    <recommendedName>
        <fullName evidence="5">CxC1-like cysteine cluster associated with KDZ transposases domain-containing protein</fullName>
    </recommendedName>
</protein>
<reference evidence="3" key="1">
    <citation type="submission" date="2023-11" db="EMBL/GenBank/DDBJ databases">
        <authorList>
            <person name="De Vega J J."/>
            <person name="De Vega J J."/>
        </authorList>
    </citation>
    <scope>NUCLEOTIDE SEQUENCE</scope>
</reference>
<name>A0AAD2K0W5_9AGAR</name>
<dbReference type="InterPro" id="IPR040521">
    <property type="entry name" value="KDZ"/>
</dbReference>
<feature type="region of interest" description="Disordered" evidence="2">
    <location>
        <begin position="381"/>
        <end position="422"/>
    </location>
</feature>
<evidence type="ECO:0000256" key="2">
    <source>
        <dbReference type="SAM" id="MobiDB-lite"/>
    </source>
</evidence>
<keyword evidence="1" id="KW-0175">Coiled coil</keyword>
<gene>
    <name evidence="3" type="ORF">MYCIT1_LOCUS18699</name>
</gene>